<sequence length="35" mass="4038">MKKLKVTAAVLAGVTLALVVVQWPDIRRYLRIKRM</sequence>
<gene>
    <name evidence="1" type="ORF">ACFY05_07840</name>
</gene>
<dbReference type="RefSeq" id="WP_373281521.1">
    <property type="nucleotide sequence ID" value="NZ_BBYK01000045.1"/>
</dbReference>
<dbReference type="Pfam" id="PF21833">
    <property type="entry name" value="DUF6893"/>
    <property type="match status" value="1"/>
</dbReference>
<evidence type="ECO:0000313" key="2">
    <source>
        <dbReference type="Proteomes" id="UP001602119"/>
    </source>
</evidence>
<reference evidence="1 2" key="1">
    <citation type="submission" date="2024-10" db="EMBL/GenBank/DDBJ databases">
        <title>The Natural Products Discovery Center: Release of the First 8490 Sequenced Strains for Exploring Actinobacteria Biosynthetic Diversity.</title>
        <authorList>
            <person name="Kalkreuter E."/>
            <person name="Kautsar S.A."/>
            <person name="Yang D."/>
            <person name="Bader C.D."/>
            <person name="Teijaro C.N."/>
            <person name="Fluegel L."/>
            <person name="Davis C.M."/>
            <person name="Simpson J.R."/>
            <person name="Lauterbach L."/>
            <person name="Steele A.D."/>
            <person name="Gui C."/>
            <person name="Meng S."/>
            <person name="Li G."/>
            <person name="Viehrig K."/>
            <person name="Ye F."/>
            <person name="Su P."/>
            <person name="Kiefer A.F."/>
            <person name="Nichols A."/>
            <person name="Cepeda A.J."/>
            <person name="Yan W."/>
            <person name="Fan B."/>
            <person name="Jiang Y."/>
            <person name="Adhikari A."/>
            <person name="Zheng C.-J."/>
            <person name="Schuster L."/>
            <person name="Cowan T.M."/>
            <person name="Smanski M.J."/>
            <person name="Chevrette M.G."/>
            <person name="De Carvalho L.P.S."/>
            <person name="Shen B."/>
        </authorList>
    </citation>
    <scope>NUCLEOTIDE SEQUENCE [LARGE SCALE GENOMIC DNA]</scope>
    <source>
        <strain evidence="1 2">NPDC001281</strain>
    </source>
</reference>
<dbReference type="EMBL" id="JBIAXI010000004">
    <property type="protein sequence ID" value="MFF4772755.1"/>
    <property type="molecule type" value="Genomic_DNA"/>
</dbReference>
<dbReference type="Proteomes" id="UP001602119">
    <property type="component" value="Unassembled WGS sequence"/>
</dbReference>
<evidence type="ECO:0000313" key="1">
    <source>
        <dbReference type="EMBL" id="MFF4772755.1"/>
    </source>
</evidence>
<accession>A0ABW6V0M5</accession>
<organism evidence="1 2">
    <name type="scientific">Microtetraspora fusca</name>
    <dbReference type="NCBI Taxonomy" id="1997"/>
    <lineage>
        <taxon>Bacteria</taxon>
        <taxon>Bacillati</taxon>
        <taxon>Actinomycetota</taxon>
        <taxon>Actinomycetes</taxon>
        <taxon>Streptosporangiales</taxon>
        <taxon>Streptosporangiaceae</taxon>
        <taxon>Microtetraspora</taxon>
    </lineage>
</organism>
<proteinExistence type="predicted"/>
<keyword evidence="2" id="KW-1185">Reference proteome</keyword>
<protein>
    <submittedName>
        <fullName evidence="1">DUF6893 family small protein</fullName>
    </submittedName>
</protein>
<comment type="caution">
    <text evidence="1">The sequence shown here is derived from an EMBL/GenBank/DDBJ whole genome shotgun (WGS) entry which is preliminary data.</text>
</comment>
<name>A0ABW6V0M5_MICFU</name>
<dbReference type="InterPro" id="IPR054188">
    <property type="entry name" value="DUF6893"/>
</dbReference>